<dbReference type="OrthoDB" id="3723842at2"/>
<name>A0A542ZMG3_9MICO</name>
<dbReference type="AlphaFoldDB" id="A0A542ZMG3"/>
<keyword evidence="2" id="KW-0378">Hydrolase</keyword>
<dbReference type="InterPro" id="IPR050583">
    <property type="entry name" value="Mycobacterial_A85_antigen"/>
</dbReference>
<evidence type="ECO:0000313" key="3">
    <source>
        <dbReference type="Proteomes" id="UP000319514"/>
    </source>
</evidence>
<dbReference type="EMBL" id="VFOQ01000001">
    <property type="protein sequence ID" value="TQL61515.1"/>
    <property type="molecule type" value="Genomic_DNA"/>
</dbReference>
<sequence>MGLTSATLLTVLIALTAAAPLLLVWSWRHLSAPWRAPAMVVGIVAAQLLAVATVGVGVNRVYGFYPTWGSLMGQVTMAPPAPLPAGPHGGRTAAGLSFHPASLRSDRLPRGAAAGTVRHFLVTGASSHVTGRVAVWLPPGYDSPRWRHHRFPVEMMMAGAYSHVDRMVHDLAIGSVFGPEVSSGAVPPFIAVFPEDNVAWPQDTECIDNPHGVKAFTWLAHDVPAWVEATFRVSASARAWDASGWSLGGYCAVKLQLLDAHQFGSAVAVEGFFGPELDGTTGTLASVLRRDPELAHDSSPLWLAEHHRLVSPHVLVASSSTDPQSFDGSRAFVAAARSTGVQLYLVPDLGHTVDAWRLILPQVQRWSSVFLTAT</sequence>
<keyword evidence="3" id="KW-1185">Reference proteome</keyword>
<dbReference type="Proteomes" id="UP000319514">
    <property type="component" value="Unassembled WGS sequence"/>
</dbReference>
<protein>
    <submittedName>
        <fullName evidence="2">S-formylglutathione hydrolase FrmB</fullName>
    </submittedName>
</protein>
<accession>A0A542ZMG3</accession>
<dbReference type="GO" id="GO:0016787">
    <property type="term" value="F:hydrolase activity"/>
    <property type="evidence" value="ECO:0007669"/>
    <property type="project" value="UniProtKB-KW"/>
</dbReference>
<dbReference type="Pfam" id="PF00756">
    <property type="entry name" value="Esterase"/>
    <property type="match status" value="1"/>
</dbReference>
<dbReference type="PANTHER" id="PTHR48098">
    <property type="entry name" value="ENTEROCHELIN ESTERASE-RELATED"/>
    <property type="match status" value="1"/>
</dbReference>
<reference evidence="2 3" key="1">
    <citation type="submission" date="2019-06" db="EMBL/GenBank/DDBJ databases">
        <title>Sequencing the genomes of 1000 actinobacteria strains.</title>
        <authorList>
            <person name="Klenk H.-P."/>
        </authorList>
    </citation>
    <scope>NUCLEOTIDE SEQUENCE [LARGE SCALE GENOMIC DNA]</scope>
    <source>
        <strain evidence="2 3">DSM 18082</strain>
    </source>
</reference>
<dbReference type="InterPro" id="IPR029058">
    <property type="entry name" value="AB_hydrolase_fold"/>
</dbReference>
<comment type="caution">
    <text evidence="2">The sequence shown here is derived from an EMBL/GenBank/DDBJ whole genome shotgun (WGS) entry which is preliminary data.</text>
</comment>
<proteinExistence type="predicted"/>
<gene>
    <name evidence="2" type="ORF">FB474_2926</name>
</gene>
<keyword evidence="1" id="KW-0472">Membrane</keyword>
<organism evidence="2 3">
    <name type="scientific">Oryzihumus leptocrescens</name>
    <dbReference type="NCBI Taxonomy" id="297536"/>
    <lineage>
        <taxon>Bacteria</taxon>
        <taxon>Bacillati</taxon>
        <taxon>Actinomycetota</taxon>
        <taxon>Actinomycetes</taxon>
        <taxon>Micrococcales</taxon>
        <taxon>Intrasporangiaceae</taxon>
        <taxon>Oryzihumus</taxon>
    </lineage>
</organism>
<evidence type="ECO:0000313" key="2">
    <source>
        <dbReference type="EMBL" id="TQL61515.1"/>
    </source>
</evidence>
<dbReference type="GO" id="GO:0016747">
    <property type="term" value="F:acyltransferase activity, transferring groups other than amino-acyl groups"/>
    <property type="evidence" value="ECO:0007669"/>
    <property type="project" value="TreeGrafter"/>
</dbReference>
<keyword evidence="1" id="KW-0812">Transmembrane</keyword>
<feature type="transmembrane region" description="Helical" evidence="1">
    <location>
        <begin position="34"/>
        <end position="58"/>
    </location>
</feature>
<keyword evidence="1" id="KW-1133">Transmembrane helix</keyword>
<dbReference type="InterPro" id="IPR000801">
    <property type="entry name" value="Esterase-like"/>
</dbReference>
<dbReference type="RefSeq" id="WP_141789286.1">
    <property type="nucleotide sequence ID" value="NZ_BAAAKX010000001.1"/>
</dbReference>
<dbReference type="SUPFAM" id="SSF53474">
    <property type="entry name" value="alpha/beta-Hydrolases"/>
    <property type="match status" value="1"/>
</dbReference>
<dbReference type="PANTHER" id="PTHR48098:SF1">
    <property type="entry name" value="DIACYLGLYCEROL ACYLTRANSFERASE_MYCOLYLTRANSFERASE AG85A"/>
    <property type="match status" value="1"/>
</dbReference>
<dbReference type="Gene3D" id="3.40.50.1820">
    <property type="entry name" value="alpha/beta hydrolase"/>
    <property type="match status" value="1"/>
</dbReference>
<evidence type="ECO:0000256" key="1">
    <source>
        <dbReference type="SAM" id="Phobius"/>
    </source>
</evidence>